<organism evidence="2 3">
    <name type="scientific">Galactobacter valiniphilus</name>
    <dbReference type="NCBI Taxonomy" id="2676122"/>
    <lineage>
        <taxon>Bacteria</taxon>
        <taxon>Bacillati</taxon>
        <taxon>Actinomycetota</taxon>
        <taxon>Actinomycetes</taxon>
        <taxon>Micrococcales</taxon>
        <taxon>Micrococcaceae</taxon>
        <taxon>Galactobacter</taxon>
    </lineage>
</organism>
<gene>
    <name evidence="2" type="ORF">DWB68_02660</name>
</gene>
<dbReference type="PANTHER" id="PTHR39441:SF1">
    <property type="entry name" value="DUF2252 DOMAIN-CONTAINING PROTEIN"/>
    <property type="match status" value="1"/>
</dbReference>
<proteinExistence type="predicted"/>
<keyword evidence="3" id="KW-1185">Reference proteome</keyword>
<dbReference type="AlphaFoldDB" id="A0A399JCH1"/>
<feature type="region of interest" description="Disordered" evidence="1">
    <location>
        <begin position="41"/>
        <end position="62"/>
    </location>
</feature>
<evidence type="ECO:0000313" key="3">
    <source>
        <dbReference type="Proteomes" id="UP000265419"/>
    </source>
</evidence>
<dbReference type="InterPro" id="IPR018721">
    <property type="entry name" value="DUF2252"/>
</dbReference>
<accession>A0A399JCH1</accession>
<comment type="caution">
    <text evidence="2">The sequence shown here is derived from an EMBL/GenBank/DDBJ whole genome shotgun (WGS) entry which is preliminary data.</text>
</comment>
<name>A0A399JCH1_9MICC</name>
<dbReference type="Pfam" id="PF10009">
    <property type="entry name" value="DUF2252"/>
    <property type="match status" value="1"/>
</dbReference>
<reference evidence="2 3" key="1">
    <citation type="submission" date="2018-07" db="EMBL/GenBank/DDBJ databases">
        <title>Arthrobacter sp. nov., isolated from raw cow's milk with high bacterial count.</title>
        <authorList>
            <person name="Hahne J."/>
            <person name="Isele D."/>
            <person name="Lipski A."/>
        </authorList>
    </citation>
    <scope>NUCLEOTIDE SEQUENCE [LARGE SCALE GENOMIC DNA]</scope>
    <source>
        <strain evidence="2 3">JZ R-35</strain>
    </source>
</reference>
<dbReference type="PANTHER" id="PTHR39441">
    <property type="entry name" value="DUF2252 DOMAIN-CONTAINING PROTEIN"/>
    <property type="match status" value="1"/>
</dbReference>
<evidence type="ECO:0000256" key="1">
    <source>
        <dbReference type="SAM" id="MobiDB-lite"/>
    </source>
</evidence>
<protein>
    <submittedName>
        <fullName evidence="2">DUF2252 domain-containing protein</fullName>
    </submittedName>
</protein>
<dbReference type="EMBL" id="QQXK01000004">
    <property type="protein sequence ID" value="RII43228.1"/>
    <property type="molecule type" value="Genomic_DNA"/>
</dbReference>
<sequence length="536" mass="57746">MPAAQSEPPGGGGRAALPRAVGRLPLLLLGALPPRGLGALGPEAAVGGGGRRSPGLRGRRAGLRRLSTTPRRVRRLLAHESFPLESASVPLPWPARDLTMSVKILIPLEEGQRRRAISRDLGPLLRRATGLLRLGTTTRRHGGMGMATKAISALRNIGEWGQRPRGAEEILDEQDATRIPSLVGVRQERMAESPFAFYRGAAAVMASDLSAAPYSGTAVLSCGDAHLANFGLFGTPERHVAFDVNDFDEAAPAPWDWDIKRLLTSVHLAARASGATVDDAWDASRRAARAYRKALRRFAGMTSIERFYASVDTGDLQELLLSKASAAGKKAKRRAAEAARLVGQAERSARKHTSDRALKRFAVVDEAGGARLVDQPPLTQHVEAMGVGDARGLFRAYLGTLDPDARALLSGFEVQDVVLRVVGVGSVGTRCYIALLRDGQGTELLLQFKQAQESMLLSYGGAKQPARVRREEQGHRVVDAQRVLQAHSDRFLGYARGAADEHFGGAKVDHYWRQFRDMKGGVDLSTLNLGELAALA</sequence>
<evidence type="ECO:0000313" key="2">
    <source>
        <dbReference type="EMBL" id="RII43228.1"/>
    </source>
</evidence>
<dbReference type="Proteomes" id="UP000265419">
    <property type="component" value="Unassembled WGS sequence"/>
</dbReference>